<sequence length="75" mass="8177">MPDIDLTPHGAFDSGVSRLHAVLRNSEGRVTIMDLGSSNGTYVDGTRLEPERENSLSHGSIISLGKLKIQFLLQK</sequence>
<evidence type="ECO:0000259" key="1">
    <source>
        <dbReference type="PROSITE" id="PS50006"/>
    </source>
</evidence>
<comment type="caution">
    <text evidence="2">The sequence shown here is derived from an EMBL/GenBank/DDBJ whole genome shotgun (WGS) entry which is preliminary data.</text>
</comment>
<dbReference type="InterPro" id="IPR050923">
    <property type="entry name" value="Cell_Proc_Reg/RNA_Proc"/>
</dbReference>
<gene>
    <name evidence="2" type="ORF">H8E29_06640</name>
</gene>
<dbReference type="SUPFAM" id="SSF49879">
    <property type="entry name" value="SMAD/FHA domain"/>
    <property type="match status" value="1"/>
</dbReference>
<dbReference type="InterPro" id="IPR008984">
    <property type="entry name" value="SMAD_FHA_dom_sf"/>
</dbReference>
<dbReference type="PANTHER" id="PTHR23308">
    <property type="entry name" value="NUCLEAR INHIBITOR OF PROTEIN PHOSPHATASE-1"/>
    <property type="match status" value="1"/>
</dbReference>
<name>A0A8J6NKX2_9CHLR</name>
<accession>A0A8J6NKX2</accession>
<feature type="domain" description="FHA" evidence="1">
    <location>
        <begin position="1"/>
        <end position="48"/>
    </location>
</feature>
<evidence type="ECO:0000313" key="2">
    <source>
        <dbReference type="EMBL" id="MBC8334921.1"/>
    </source>
</evidence>
<dbReference type="AlphaFoldDB" id="A0A8J6NKX2"/>
<dbReference type="EMBL" id="JACNJN010000085">
    <property type="protein sequence ID" value="MBC8334921.1"/>
    <property type="molecule type" value="Genomic_DNA"/>
</dbReference>
<dbReference type="SMART" id="SM00240">
    <property type="entry name" value="FHA"/>
    <property type="match status" value="1"/>
</dbReference>
<dbReference type="Gene3D" id="2.60.200.20">
    <property type="match status" value="1"/>
</dbReference>
<dbReference type="CDD" id="cd00060">
    <property type="entry name" value="FHA"/>
    <property type="match status" value="1"/>
</dbReference>
<dbReference type="Proteomes" id="UP000614469">
    <property type="component" value="Unassembled WGS sequence"/>
</dbReference>
<dbReference type="InterPro" id="IPR000253">
    <property type="entry name" value="FHA_dom"/>
</dbReference>
<evidence type="ECO:0000313" key="3">
    <source>
        <dbReference type="Proteomes" id="UP000614469"/>
    </source>
</evidence>
<reference evidence="2 3" key="1">
    <citation type="submission" date="2020-08" db="EMBL/GenBank/DDBJ databases">
        <title>Bridging the membrane lipid divide: bacteria of the FCB group superphylum have the potential to synthesize archaeal ether lipids.</title>
        <authorList>
            <person name="Villanueva L."/>
            <person name="Von Meijenfeldt F.A.B."/>
            <person name="Westbye A.B."/>
            <person name="Yadav S."/>
            <person name="Hopmans E.C."/>
            <person name="Dutilh B.E."/>
            <person name="Sinninghe Damste J.S."/>
        </authorList>
    </citation>
    <scope>NUCLEOTIDE SEQUENCE [LARGE SCALE GENOMIC DNA]</scope>
    <source>
        <strain evidence="2">NIOZ-UU36</strain>
    </source>
</reference>
<dbReference type="PROSITE" id="PS50006">
    <property type="entry name" value="FHA_DOMAIN"/>
    <property type="match status" value="1"/>
</dbReference>
<proteinExistence type="predicted"/>
<organism evidence="2 3">
    <name type="scientific">Candidatus Desulfolinea nitratireducens</name>
    <dbReference type="NCBI Taxonomy" id="2841698"/>
    <lineage>
        <taxon>Bacteria</taxon>
        <taxon>Bacillati</taxon>
        <taxon>Chloroflexota</taxon>
        <taxon>Anaerolineae</taxon>
        <taxon>Anaerolineales</taxon>
        <taxon>Anaerolineales incertae sedis</taxon>
        <taxon>Candidatus Desulfolinea</taxon>
    </lineage>
</organism>
<dbReference type="Pfam" id="PF00498">
    <property type="entry name" value="FHA"/>
    <property type="match status" value="1"/>
</dbReference>
<protein>
    <submittedName>
        <fullName evidence="2">FHA domain-containing protein</fullName>
    </submittedName>
</protein>